<reference evidence="3 4" key="1">
    <citation type="submission" date="2018-09" db="EMBL/GenBank/DDBJ databases">
        <authorList>
            <person name="Peiro R."/>
            <person name="Begona"/>
            <person name="Cbmso G."/>
            <person name="Lopez M."/>
            <person name="Gonzalez S."/>
        </authorList>
    </citation>
    <scope>NUCLEOTIDE SEQUENCE [LARGE SCALE GENOMIC DNA]</scope>
</reference>
<feature type="compositionally biased region" description="Polar residues" evidence="1">
    <location>
        <begin position="115"/>
        <end position="125"/>
    </location>
</feature>
<feature type="transmembrane region" description="Helical" evidence="2">
    <location>
        <begin position="6"/>
        <end position="30"/>
    </location>
</feature>
<gene>
    <name evidence="3" type="ORF">LBRM2904_31.2300</name>
</gene>
<keyword evidence="2" id="KW-0812">Transmembrane</keyword>
<name>A0A3P3ZDV4_LEIBR</name>
<protein>
    <submittedName>
        <fullName evidence="3">Hypothetical_protein</fullName>
    </submittedName>
</protein>
<dbReference type="AlphaFoldDB" id="A0A3P3ZDV4"/>
<feature type="region of interest" description="Disordered" evidence="1">
    <location>
        <begin position="109"/>
        <end position="139"/>
    </location>
</feature>
<evidence type="ECO:0000256" key="2">
    <source>
        <dbReference type="SAM" id="Phobius"/>
    </source>
</evidence>
<keyword evidence="2" id="KW-0472">Membrane</keyword>
<evidence type="ECO:0000256" key="1">
    <source>
        <dbReference type="SAM" id="MobiDB-lite"/>
    </source>
</evidence>
<dbReference type="EMBL" id="LS997630">
    <property type="protein sequence ID" value="SYZ68420.1"/>
    <property type="molecule type" value="Genomic_DNA"/>
</dbReference>
<evidence type="ECO:0000313" key="3">
    <source>
        <dbReference type="EMBL" id="SYZ68420.1"/>
    </source>
</evidence>
<accession>A0A3P3ZDV4</accession>
<evidence type="ECO:0000313" key="4">
    <source>
        <dbReference type="Proteomes" id="UP000319462"/>
    </source>
</evidence>
<keyword evidence="2" id="KW-1133">Transmembrane helix</keyword>
<proteinExistence type="predicted"/>
<organism evidence="3 4">
    <name type="scientific">Leishmania braziliensis MHOM/BR/75/M2904</name>
    <dbReference type="NCBI Taxonomy" id="420245"/>
    <lineage>
        <taxon>Eukaryota</taxon>
        <taxon>Discoba</taxon>
        <taxon>Euglenozoa</taxon>
        <taxon>Kinetoplastea</taxon>
        <taxon>Metakinetoplastina</taxon>
        <taxon>Trypanosomatida</taxon>
        <taxon>Trypanosomatidae</taxon>
        <taxon>Leishmaniinae</taxon>
        <taxon>Leishmania</taxon>
        <taxon>Leishmania braziliensis species complex</taxon>
    </lineage>
</organism>
<dbReference type="Proteomes" id="UP000319462">
    <property type="component" value="Chromosome 31"/>
</dbReference>
<sequence>MQSDLVAMMATLLFFTVIVGGFIIIVVCVYRARAGASLAITRENEEALGRTASEERRRHLEALPEALPGPSSSLNEKPALANALIHNECQWRGLQSDLVAVDVSSASLHDGSESARPTSESTGGSRTEAENTDPSVFPLPRRTTMRQVLHQGGFVIVKRCRAGEADTGIGEACSRATASRAMEQGMSECAIEAANHVESPDRSFSVYKPSKAPYGQSQYISVPVVPLGG</sequence>